<dbReference type="EMBL" id="JAENIM010000037">
    <property type="protein sequence ID" value="MBK1790926.1"/>
    <property type="molecule type" value="Genomic_DNA"/>
</dbReference>
<evidence type="ECO:0000256" key="1">
    <source>
        <dbReference type="SAM" id="Phobius"/>
    </source>
</evidence>
<comment type="caution">
    <text evidence="2">The sequence shown here is derived from an EMBL/GenBank/DDBJ whole genome shotgun (WGS) entry which is preliminary data.</text>
</comment>
<feature type="transmembrane region" description="Helical" evidence="1">
    <location>
        <begin position="90"/>
        <end position="106"/>
    </location>
</feature>
<keyword evidence="1" id="KW-0812">Transmembrane</keyword>
<keyword evidence="1" id="KW-1133">Transmembrane helix</keyword>
<organism evidence="2 3">
    <name type="scientific">Persicirhabdus sediminis</name>
    <dbReference type="NCBI Taxonomy" id="454144"/>
    <lineage>
        <taxon>Bacteria</taxon>
        <taxon>Pseudomonadati</taxon>
        <taxon>Verrucomicrobiota</taxon>
        <taxon>Verrucomicrobiia</taxon>
        <taxon>Verrucomicrobiales</taxon>
        <taxon>Verrucomicrobiaceae</taxon>
        <taxon>Persicirhabdus</taxon>
    </lineage>
</organism>
<dbReference type="RefSeq" id="WP_200310948.1">
    <property type="nucleotide sequence ID" value="NZ_JAENIM010000037.1"/>
</dbReference>
<dbReference type="Proteomes" id="UP000624703">
    <property type="component" value="Unassembled WGS sequence"/>
</dbReference>
<sequence length="117" mass="12743">MKLTVLTAISLIILGIVSTASWKTLGLEEPDQTMLMSIFFGGALIISLLFKKMSESIGELGTAVVSGLGIVSMFMTLWDNHDFSHPTPKLVTTMGAICCLHFFAMVKRIRSAPRGHD</sequence>
<feature type="transmembrane region" description="Helical" evidence="1">
    <location>
        <begin position="35"/>
        <end position="50"/>
    </location>
</feature>
<protein>
    <submittedName>
        <fullName evidence="2">Uncharacterized protein</fullName>
    </submittedName>
</protein>
<keyword evidence="3" id="KW-1185">Reference proteome</keyword>
<reference evidence="2" key="1">
    <citation type="submission" date="2021-01" db="EMBL/GenBank/DDBJ databases">
        <title>Modified the classification status of verrucomicrobia.</title>
        <authorList>
            <person name="Feng X."/>
        </authorList>
    </citation>
    <scope>NUCLEOTIDE SEQUENCE</scope>
    <source>
        <strain evidence="2">_KCTC 22039</strain>
    </source>
</reference>
<gene>
    <name evidence="2" type="ORF">JIN82_07130</name>
</gene>
<evidence type="ECO:0000313" key="3">
    <source>
        <dbReference type="Proteomes" id="UP000624703"/>
    </source>
</evidence>
<evidence type="ECO:0000313" key="2">
    <source>
        <dbReference type="EMBL" id="MBK1790926.1"/>
    </source>
</evidence>
<dbReference type="AlphaFoldDB" id="A0A8J7MD21"/>
<name>A0A8J7MD21_9BACT</name>
<feature type="transmembrane region" description="Helical" evidence="1">
    <location>
        <begin position="57"/>
        <end position="78"/>
    </location>
</feature>
<proteinExistence type="predicted"/>
<keyword evidence="1" id="KW-0472">Membrane</keyword>
<accession>A0A8J7MD21</accession>